<proteinExistence type="predicted"/>
<dbReference type="EMBL" id="SEOQ01000047">
    <property type="protein sequence ID" value="TFY71548.1"/>
    <property type="molecule type" value="Genomic_DNA"/>
</dbReference>
<evidence type="ECO:0000256" key="1">
    <source>
        <dbReference type="SAM" id="MobiDB-lite"/>
    </source>
</evidence>
<sequence length="146" mass="15490">MANPRSTSGDTLHPRPAISMPQRHTVCPPNRLDVHMYSRSSSPGGRFGILTSTSRATVALKAKAKSSSNPPAGQAVQIDHDAYLLYTYDADDSTSQHSPDVDGSRSRSGLTACHGHGHGQPPASTLLQLQTPAASNPTRAPHLSMR</sequence>
<feature type="region of interest" description="Disordered" evidence="1">
    <location>
        <begin position="1"/>
        <end position="25"/>
    </location>
</feature>
<accession>A0A4Y9ZCQ8</accession>
<dbReference type="Proteomes" id="UP000298327">
    <property type="component" value="Unassembled WGS sequence"/>
</dbReference>
<dbReference type="AlphaFoldDB" id="A0A4Y9ZCQ8"/>
<name>A0A4Y9ZCQ8_9AGAM</name>
<feature type="compositionally biased region" description="Polar residues" evidence="1">
    <location>
        <begin position="1"/>
        <end position="10"/>
    </location>
</feature>
<gene>
    <name evidence="2" type="ORF">EVG20_g1460</name>
</gene>
<evidence type="ECO:0000313" key="2">
    <source>
        <dbReference type="EMBL" id="TFY71548.1"/>
    </source>
</evidence>
<evidence type="ECO:0000313" key="3">
    <source>
        <dbReference type="Proteomes" id="UP000298327"/>
    </source>
</evidence>
<keyword evidence="3" id="KW-1185">Reference proteome</keyword>
<comment type="caution">
    <text evidence="2">The sequence shown here is derived from an EMBL/GenBank/DDBJ whole genome shotgun (WGS) entry which is preliminary data.</text>
</comment>
<reference evidence="2 3" key="1">
    <citation type="submission" date="2019-02" db="EMBL/GenBank/DDBJ databases">
        <title>Genome sequencing of the rare red list fungi Dentipellis fragilis.</title>
        <authorList>
            <person name="Buettner E."/>
            <person name="Kellner H."/>
        </authorList>
    </citation>
    <scope>NUCLEOTIDE SEQUENCE [LARGE SCALE GENOMIC DNA]</scope>
    <source>
        <strain evidence="2 3">DSM 105465</strain>
    </source>
</reference>
<organism evidence="2 3">
    <name type="scientific">Dentipellis fragilis</name>
    <dbReference type="NCBI Taxonomy" id="205917"/>
    <lineage>
        <taxon>Eukaryota</taxon>
        <taxon>Fungi</taxon>
        <taxon>Dikarya</taxon>
        <taxon>Basidiomycota</taxon>
        <taxon>Agaricomycotina</taxon>
        <taxon>Agaricomycetes</taxon>
        <taxon>Russulales</taxon>
        <taxon>Hericiaceae</taxon>
        <taxon>Dentipellis</taxon>
    </lineage>
</organism>
<protein>
    <submittedName>
        <fullName evidence="2">Uncharacterized protein</fullName>
    </submittedName>
</protein>
<feature type="region of interest" description="Disordered" evidence="1">
    <location>
        <begin position="89"/>
        <end position="124"/>
    </location>
</feature>